<keyword evidence="23" id="KW-1185">Reference proteome</keyword>
<dbReference type="PIRSF" id="PIRSF006769">
    <property type="entry name" value="RibD"/>
    <property type="match status" value="1"/>
</dbReference>
<dbReference type="InterPro" id="IPR016193">
    <property type="entry name" value="Cytidine_deaminase-like"/>
</dbReference>
<keyword evidence="10 19" id="KW-0479">Metal-binding</keyword>
<gene>
    <name evidence="22" type="ORF">J4H85_01050</name>
</gene>
<evidence type="ECO:0000256" key="17">
    <source>
        <dbReference type="PIRSR" id="PIRSR006769-1"/>
    </source>
</evidence>
<comment type="function">
    <text evidence="1">Converts 2,5-diamino-6-(ribosylamino)-4(3h)-pyrimidinone 5'-phosphate into 5-amino-6-(ribosylamino)-2,4(1h,3h)-pyrimidinedione 5'-phosphate.</text>
</comment>
<evidence type="ECO:0000256" key="20">
    <source>
        <dbReference type="SAM" id="MobiDB-lite"/>
    </source>
</evidence>
<evidence type="ECO:0000256" key="1">
    <source>
        <dbReference type="ARBA" id="ARBA00002151"/>
    </source>
</evidence>
<evidence type="ECO:0000313" key="23">
    <source>
        <dbReference type="Proteomes" id="UP000668403"/>
    </source>
</evidence>
<feature type="binding site" evidence="18">
    <location>
        <position position="225"/>
    </location>
    <ligand>
        <name>substrate</name>
    </ligand>
</feature>
<accession>A0A939TLN2</accession>
<protein>
    <recommendedName>
        <fullName evidence="8">Riboflavin biosynthesis protein RibD</fullName>
        <ecNumber evidence="7">1.1.1.193</ecNumber>
        <ecNumber evidence="6">3.5.4.26</ecNumber>
    </recommendedName>
</protein>
<dbReference type="InterPro" id="IPR002734">
    <property type="entry name" value="RibDG_C"/>
</dbReference>
<evidence type="ECO:0000256" key="10">
    <source>
        <dbReference type="ARBA" id="ARBA00022723"/>
    </source>
</evidence>
<evidence type="ECO:0000256" key="2">
    <source>
        <dbReference type="ARBA" id="ARBA00004882"/>
    </source>
</evidence>
<dbReference type="GO" id="GO:0008270">
    <property type="term" value="F:zinc ion binding"/>
    <property type="evidence" value="ECO:0007669"/>
    <property type="project" value="InterPro"/>
</dbReference>
<comment type="pathway">
    <text evidence="2">Cofactor biosynthesis; riboflavin biosynthesis; 5-amino-6-(D-ribitylamino)uracil from GTP: step 2/4.</text>
</comment>
<reference evidence="22" key="1">
    <citation type="submission" date="2021-03" db="EMBL/GenBank/DDBJ databases">
        <title>Leucobacter chromiisoli sp. nov., isolated from chromium-containing soil of chemical plant.</title>
        <authorList>
            <person name="Xu Z."/>
        </authorList>
    </citation>
    <scope>NUCLEOTIDE SEQUENCE</scope>
    <source>
        <strain evidence="22">K 70/01</strain>
    </source>
</reference>
<dbReference type="RefSeq" id="WP_208236054.1">
    <property type="nucleotide sequence ID" value="NZ_BAAAQU010000001.1"/>
</dbReference>
<evidence type="ECO:0000256" key="7">
    <source>
        <dbReference type="ARBA" id="ARBA00013173"/>
    </source>
</evidence>
<dbReference type="Pfam" id="PF01872">
    <property type="entry name" value="RibD_C"/>
    <property type="match status" value="1"/>
</dbReference>
<dbReference type="Gene3D" id="3.40.140.10">
    <property type="entry name" value="Cytidine Deaminase, domain 2"/>
    <property type="match status" value="1"/>
</dbReference>
<keyword evidence="13" id="KW-0560">Oxidoreductase</keyword>
<dbReference type="Proteomes" id="UP000668403">
    <property type="component" value="Unassembled WGS sequence"/>
</dbReference>
<evidence type="ECO:0000256" key="18">
    <source>
        <dbReference type="PIRSR" id="PIRSR006769-2"/>
    </source>
</evidence>
<evidence type="ECO:0000256" key="5">
    <source>
        <dbReference type="ARBA" id="ARBA00007417"/>
    </source>
</evidence>
<feature type="binding site" evidence="19">
    <location>
        <position position="54"/>
    </location>
    <ligand>
        <name>Zn(2+)</name>
        <dbReference type="ChEBI" id="CHEBI:29105"/>
        <note>catalytic</note>
    </ligand>
</feature>
<comment type="similarity">
    <text evidence="4">In the N-terminal section; belongs to the cytidine and deoxycytidylate deaminase family.</text>
</comment>
<evidence type="ECO:0000256" key="14">
    <source>
        <dbReference type="ARBA" id="ARBA00023268"/>
    </source>
</evidence>
<dbReference type="EMBL" id="JAGFBF010000001">
    <property type="protein sequence ID" value="MBO2988588.1"/>
    <property type="molecule type" value="Genomic_DNA"/>
</dbReference>
<evidence type="ECO:0000256" key="3">
    <source>
        <dbReference type="ARBA" id="ARBA00004910"/>
    </source>
</evidence>
<feature type="binding site" evidence="18">
    <location>
        <position position="334"/>
    </location>
    <ligand>
        <name>substrate</name>
    </ligand>
</feature>
<sequence length="424" mass="44495">MLQRSDLEDAMRRALTVARRGPAENANPQVGCVILEGEGRIVAEGWHRGLGTAHAEVDALAHLPEEWRDRSAELTAVVTLEPCNHTGHTGPCAEALAAIGIGAVAYAVADPGRESAGGAATLRNAGVQVLGGVLEREARAQISHWLNGEASGSHDAAHGTSTRTGAATGSVPTTRTGATTTGASAVSVAATAASRAGGARPRRPRVIAKWAQTLDGRAAAANGTSKWITGPEARADVHRRRAAADAILIGTGTLITDDPELTARTPDGQLIVPADRQPIPVVVGNREIPPHARVRQHPALAAHEISEPIQLPGVDIESELSALARYRIYTVFVEGGPKIINGMIAAGLVDELLVYVAPALLGGPKVSLGNLGITDISEMRRLQVLETLPLGADLLLRARWSQRVSGREEIAESFPEARARREEI</sequence>
<feature type="binding site" evidence="18">
    <location>
        <position position="253"/>
    </location>
    <ligand>
        <name>NADP(+)</name>
        <dbReference type="ChEBI" id="CHEBI:58349"/>
    </ligand>
</feature>
<dbReference type="Gene3D" id="3.40.430.10">
    <property type="entry name" value="Dihydrofolate Reductase, subunit A"/>
    <property type="match status" value="1"/>
</dbReference>
<dbReference type="GO" id="GO:0009231">
    <property type="term" value="P:riboflavin biosynthetic process"/>
    <property type="evidence" value="ECO:0007669"/>
    <property type="project" value="UniProtKB-KW"/>
</dbReference>
<feature type="binding site" evidence="19">
    <location>
        <position position="83"/>
    </location>
    <ligand>
        <name>Zn(2+)</name>
        <dbReference type="ChEBI" id="CHEBI:29105"/>
        <note>catalytic</note>
    </ligand>
</feature>
<dbReference type="PROSITE" id="PS51747">
    <property type="entry name" value="CYT_DCMP_DEAMINASES_2"/>
    <property type="match status" value="1"/>
</dbReference>
<dbReference type="GO" id="GO:0008703">
    <property type="term" value="F:5-amino-6-(5-phosphoribosylamino)uracil reductase activity"/>
    <property type="evidence" value="ECO:0007669"/>
    <property type="project" value="UniProtKB-EC"/>
</dbReference>
<feature type="binding site" evidence="18">
    <location>
        <position position="264"/>
    </location>
    <ligand>
        <name>substrate</name>
    </ligand>
</feature>
<dbReference type="PROSITE" id="PS00903">
    <property type="entry name" value="CYT_DCMP_DEAMINASES_1"/>
    <property type="match status" value="1"/>
</dbReference>
<dbReference type="InterPro" id="IPR016192">
    <property type="entry name" value="APOBEC/CMP_deaminase_Zn-bd"/>
</dbReference>
<feature type="binding site" evidence="18">
    <location>
        <begin position="336"/>
        <end position="342"/>
    </location>
    <ligand>
        <name>NADP(+)</name>
        <dbReference type="ChEBI" id="CHEBI:58349"/>
    </ligand>
</feature>
<dbReference type="InterPro" id="IPR024072">
    <property type="entry name" value="DHFR-like_dom_sf"/>
</dbReference>
<dbReference type="InterPro" id="IPR002125">
    <property type="entry name" value="CMP_dCMP_dom"/>
</dbReference>
<feature type="compositionally biased region" description="Low complexity" evidence="20">
    <location>
        <begin position="158"/>
        <end position="182"/>
    </location>
</feature>
<evidence type="ECO:0000256" key="15">
    <source>
        <dbReference type="ARBA" id="ARBA00049861"/>
    </source>
</evidence>
<proteinExistence type="inferred from homology"/>
<feature type="binding site" evidence="19">
    <location>
        <position position="92"/>
    </location>
    <ligand>
        <name>Zn(2+)</name>
        <dbReference type="ChEBI" id="CHEBI:29105"/>
        <note>catalytic</note>
    </ligand>
</feature>
<dbReference type="SUPFAM" id="SSF53597">
    <property type="entry name" value="Dihydrofolate reductase-like"/>
    <property type="match status" value="1"/>
</dbReference>
<organism evidence="22 23">
    <name type="scientific">Leucobacter tardus</name>
    <dbReference type="NCBI Taxonomy" id="501483"/>
    <lineage>
        <taxon>Bacteria</taxon>
        <taxon>Bacillati</taxon>
        <taxon>Actinomycetota</taxon>
        <taxon>Actinomycetes</taxon>
        <taxon>Micrococcales</taxon>
        <taxon>Microbacteriaceae</taxon>
        <taxon>Leucobacter</taxon>
    </lineage>
</organism>
<feature type="binding site" evidence="18">
    <location>
        <position position="261"/>
    </location>
    <ligand>
        <name>substrate</name>
    </ligand>
</feature>
<keyword evidence="11 19" id="KW-0862">Zinc</keyword>
<evidence type="ECO:0000256" key="12">
    <source>
        <dbReference type="ARBA" id="ARBA00022857"/>
    </source>
</evidence>
<feature type="binding site" evidence="18">
    <location>
        <position position="211"/>
    </location>
    <ligand>
        <name>NADP(+)</name>
        <dbReference type="ChEBI" id="CHEBI:58349"/>
    </ligand>
</feature>
<dbReference type="GO" id="GO:0008835">
    <property type="term" value="F:diaminohydroxyphosphoribosylaminopyrimidine deaminase activity"/>
    <property type="evidence" value="ECO:0007669"/>
    <property type="project" value="UniProtKB-EC"/>
</dbReference>
<name>A0A939TLN2_9MICO</name>
<keyword evidence="12 18" id="KW-0521">NADP</keyword>
<evidence type="ECO:0000256" key="11">
    <source>
        <dbReference type="ARBA" id="ARBA00022833"/>
    </source>
</evidence>
<keyword evidence="9" id="KW-0686">Riboflavin biosynthesis</keyword>
<feature type="binding site" evidence="18">
    <location>
        <position position="227"/>
    </location>
    <ligand>
        <name>NADP(+)</name>
        <dbReference type="ChEBI" id="CHEBI:58349"/>
    </ligand>
</feature>
<dbReference type="PANTHER" id="PTHR38011:SF7">
    <property type="entry name" value="2,5-DIAMINO-6-RIBOSYLAMINO-4(3H)-PYRIMIDINONE 5'-PHOSPHATE REDUCTASE"/>
    <property type="match status" value="1"/>
</dbReference>
<evidence type="ECO:0000256" key="8">
    <source>
        <dbReference type="ARBA" id="ARBA00019930"/>
    </source>
</evidence>
<evidence type="ECO:0000256" key="13">
    <source>
        <dbReference type="ARBA" id="ARBA00023002"/>
    </source>
</evidence>
<dbReference type="SUPFAM" id="SSF53927">
    <property type="entry name" value="Cytidine deaminase-like"/>
    <property type="match status" value="1"/>
</dbReference>
<comment type="cofactor">
    <cofactor evidence="19">
        <name>Zn(2+)</name>
        <dbReference type="ChEBI" id="CHEBI:29105"/>
    </cofactor>
    <text evidence="19">Binds 1 zinc ion.</text>
</comment>
<dbReference type="EC" id="1.1.1.193" evidence="7"/>
<comment type="catalytic activity">
    <reaction evidence="15">
        <text>5-amino-6-(5-phospho-D-ribitylamino)uracil + NADP(+) = 5-amino-6-(5-phospho-D-ribosylamino)uracil + NADPH + H(+)</text>
        <dbReference type="Rhea" id="RHEA:17845"/>
        <dbReference type="ChEBI" id="CHEBI:15378"/>
        <dbReference type="ChEBI" id="CHEBI:57783"/>
        <dbReference type="ChEBI" id="CHEBI:58349"/>
        <dbReference type="ChEBI" id="CHEBI:58421"/>
        <dbReference type="ChEBI" id="CHEBI:58453"/>
        <dbReference type="EC" id="1.1.1.193"/>
    </reaction>
</comment>
<comment type="catalytic activity">
    <reaction evidence="16">
        <text>2,5-diamino-6-hydroxy-4-(5-phosphoribosylamino)-pyrimidine + H2O + H(+) = 5-amino-6-(5-phospho-D-ribosylamino)uracil + NH4(+)</text>
        <dbReference type="Rhea" id="RHEA:21868"/>
        <dbReference type="ChEBI" id="CHEBI:15377"/>
        <dbReference type="ChEBI" id="CHEBI:15378"/>
        <dbReference type="ChEBI" id="CHEBI:28938"/>
        <dbReference type="ChEBI" id="CHEBI:58453"/>
        <dbReference type="ChEBI" id="CHEBI:58614"/>
        <dbReference type="EC" id="3.5.4.26"/>
    </reaction>
</comment>
<feature type="region of interest" description="Disordered" evidence="20">
    <location>
        <begin position="149"/>
        <end position="182"/>
    </location>
</feature>
<evidence type="ECO:0000256" key="16">
    <source>
        <dbReference type="ARBA" id="ARBA00049886"/>
    </source>
</evidence>
<feature type="binding site" evidence="18">
    <location>
        <position position="257"/>
    </location>
    <ligand>
        <name>NADP(+)</name>
        <dbReference type="ChEBI" id="CHEBI:58349"/>
    </ligand>
</feature>
<evidence type="ECO:0000256" key="4">
    <source>
        <dbReference type="ARBA" id="ARBA00005259"/>
    </source>
</evidence>
<dbReference type="AlphaFoldDB" id="A0A939TLN2"/>
<dbReference type="InterPro" id="IPR004794">
    <property type="entry name" value="Eubact_RibD"/>
</dbReference>
<feature type="active site" description="Proton donor" evidence="17">
    <location>
        <position position="56"/>
    </location>
</feature>
<dbReference type="EC" id="3.5.4.26" evidence="6"/>
<comment type="caution">
    <text evidence="22">The sequence shown here is derived from an EMBL/GenBank/DDBJ whole genome shotgun (WGS) entry which is preliminary data.</text>
</comment>
<feature type="domain" description="CMP/dCMP-type deaminase" evidence="21">
    <location>
        <begin position="5"/>
        <end position="130"/>
    </location>
</feature>
<comment type="similarity">
    <text evidence="5">In the C-terminal section; belongs to the HTP reductase family.</text>
</comment>
<evidence type="ECO:0000256" key="19">
    <source>
        <dbReference type="PIRSR" id="PIRSR006769-3"/>
    </source>
</evidence>
<feature type="binding site" evidence="18">
    <location>
        <position position="241"/>
    </location>
    <ligand>
        <name>substrate</name>
    </ligand>
</feature>
<evidence type="ECO:0000256" key="9">
    <source>
        <dbReference type="ARBA" id="ARBA00022619"/>
    </source>
</evidence>
<dbReference type="CDD" id="cd01284">
    <property type="entry name" value="Riboflavin_deaminase-reductase"/>
    <property type="match status" value="1"/>
</dbReference>
<evidence type="ECO:0000259" key="21">
    <source>
        <dbReference type="PROSITE" id="PS51747"/>
    </source>
</evidence>
<evidence type="ECO:0000256" key="6">
    <source>
        <dbReference type="ARBA" id="ARBA00012766"/>
    </source>
</evidence>
<dbReference type="InterPro" id="IPR050765">
    <property type="entry name" value="Riboflavin_Biosynth_HTPR"/>
</dbReference>
<dbReference type="PANTHER" id="PTHR38011">
    <property type="entry name" value="DIHYDROFOLATE REDUCTASE FAMILY PROTEIN (AFU_ORTHOLOGUE AFUA_8G06820)"/>
    <property type="match status" value="1"/>
</dbReference>
<comment type="pathway">
    <text evidence="3">Cofactor biosynthesis; riboflavin biosynthesis; 5-amino-6-(D-ribitylamino)uracil from GTP: step 3/4.</text>
</comment>
<dbReference type="Pfam" id="PF00383">
    <property type="entry name" value="dCMP_cyt_deam_1"/>
    <property type="match status" value="1"/>
</dbReference>
<evidence type="ECO:0000313" key="22">
    <source>
        <dbReference type="EMBL" id="MBO2988588.1"/>
    </source>
</evidence>
<keyword evidence="14" id="KW-0511">Multifunctional enzyme</keyword>